<feature type="domain" description="Glycosyltransferase 2-like" evidence="10">
    <location>
        <begin position="32"/>
        <end position="192"/>
    </location>
</feature>
<keyword evidence="2" id="KW-0328">Glycosyltransferase</keyword>
<dbReference type="GO" id="GO:0009103">
    <property type="term" value="P:lipopolysaccharide biosynthetic process"/>
    <property type="evidence" value="ECO:0007669"/>
    <property type="project" value="UniProtKB-KW"/>
</dbReference>
<feature type="transmembrane region" description="Helical" evidence="9">
    <location>
        <begin position="312"/>
        <end position="334"/>
    </location>
</feature>
<dbReference type="RefSeq" id="WP_013565100.1">
    <property type="nucleotide sequence ID" value="NC_014962.1"/>
</dbReference>
<evidence type="ECO:0000256" key="2">
    <source>
        <dbReference type="ARBA" id="ARBA00022676"/>
    </source>
</evidence>
<evidence type="ECO:0000256" key="6">
    <source>
        <dbReference type="ARBA" id="ARBA00022989"/>
    </source>
</evidence>
<gene>
    <name evidence="11" type="ordered locus">Isop_2234</name>
</gene>
<feature type="transmembrane region" description="Helical" evidence="9">
    <location>
        <begin position="272"/>
        <end position="292"/>
    </location>
</feature>
<evidence type="ECO:0000313" key="11">
    <source>
        <dbReference type="EMBL" id="ADV62812.1"/>
    </source>
</evidence>
<feature type="region of interest" description="Disordered" evidence="8">
    <location>
        <begin position="1"/>
        <end position="23"/>
    </location>
</feature>
<evidence type="ECO:0000256" key="5">
    <source>
        <dbReference type="ARBA" id="ARBA00022985"/>
    </source>
</evidence>
<dbReference type="AlphaFoldDB" id="E8R5Q5"/>
<dbReference type="Pfam" id="PF00535">
    <property type="entry name" value="Glycos_transf_2"/>
    <property type="match status" value="1"/>
</dbReference>
<keyword evidence="1" id="KW-1003">Cell membrane</keyword>
<dbReference type="InterPro" id="IPR001173">
    <property type="entry name" value="Glyco_trans_2-like"/>
</dbReference>
<reference evidence="11 12" key="2">
    <citation type="journal article" date="2011" name="Stand. Genomic Sci.">
        <title>Complete genome sequence of Isosphaera pallida type strain (IS1B).</title>
        <authorList>
            <consortium name="US DOE Joint Genome Institute (JGI-PGF)"/>
            <person name="Goker M."/>
            <person name="Cleland D."/>
            <person name="Saunders E."/>
            <person name="Lapidus A."/>
            <person name="Nolan M."/>
            <person name="Lucas S."/>
            <person name="Hammon N."/>
            <person name="Deshpande S."/>
            <person name="Cheng J.F."/>
            <person name="Tapia R."/>
            <person name="Han C."/>
            <person name="Goodwin L."/>
            <person name="Pitluck S."/>
            <person name="Liolios K."/>
            <person name="Pagani I."/>
            <person name="Ivanova N."/>
            <person name="Mavromatis K."/>
            <person name="Pati A."/>
            <person name="Chen A."/>
            <person name="Palaniappan K."/>
            <person name="Land M."/>
            <person name="Hauser L."/>
            <person name="Chang Y.J."/>
            <person name="Jeffries C.D."/>
            <person name="Detter J.C."/>
            <person name="Beck B."/>
            <person name="Woyke T."/>
            <person name="Bristow J."/>
            <person name="Eisen J.A."/>
            <person name="Markowitz V."/>
            <person name="Hugenholtz P."/>
            <person name="Kyrpides N.C."/>
            <person name="Klenk H.P."/>
        </authorList>
    </citation>
    <scope>NUCLEOTIDE SEQUENCE [LARGE SCALE GENOMIC DNA]</scope>
    <source>
        <strain evidence="12">ATCC 43644 / DSM 9630 / IS1B</strain>
    </source>
</reference>
<evidence type="ECO:0000256" key="7">
    <source>
        <dbReference type="ARBA" id="ARBA00023136"/>
    </source>
</evidence>
<name>E8R5Q5_ISOPI</name>
<dbReference type="PANTHER" id="PTHR48090:SF3">
    <property type="entry name" value="UNDECAPRENYL-PHOSPHATE 4-DEOXY-4-FORMAMIDO-L-ARABINOSE TRANSFERASE"/>
    <property type="match status" value="1"/>
</dbReference>
<reference key="1">
    <citation type="submission" date="2010-11" db="EMBL/GenBank/DDBJ databases">
        <title>The complete sequence of chromosome of Isophaera pallida ATCC 43644.</title>
        <authorList>
            <consortium name="US DOE Joint Genome Institute (JGI-PGF)"/>
            <person name="Lucas S."/>
            <person name="Copeland A."/>
            <person name="Lapidus A."/>
            <person name="Bruce D."/>
            <person name="Goodwin L."/>
            <person name="Pitluck S."/>
            <person name="Kyrpides N."/>
            <person name="Mavromatis K."/>
            <person name="Pagani I."/>
            <person name="Ivanova N."/>
            <person name="Saunders E."/>
            <person name="Brettin T."/>
            <person name="Detter J.C."/>
            <person name="Han C."/>
            <person name="Tapia R."/>
            <person name="Land M."/>
            <person name="Hauser L."/>
            <person name="Markowitz V."/>
            <person name="Cheng J.-F."/>
            <person name="Hugenholtz P."/>
            <person name="Woyke T."/>
            <person name="Wu D."/>
            <person name="Eisen J.A."/>
        </authorList>
    </citation>
    <scope>NUCLEOTIDE SEQUENCE</scope>
    <source>
        <strain>ATCC 43644</strain>
    </source>
</reference>
<evidence type="ECO:0000256" key="9">
    <source>
        <dbReference type="SAM" id="Phobius"/>
    </source>
</evidence>
<dbReference type="GO" id="GO:0016757">
    <property type="term" value="F:glycosyltransferase activity"/>
    <property type="evidence" value="ECO:0007669"/>
    <property type="project" value="UniProtKB-KW"/>
</dbReference>
<dbReference type="PANTHER" id="PTHR48090">
    <property type="entry name" value="UNDECAPRENYL-PHOSPHATE 4-DEOXY-4-FORMAMIDO-L-ARABINOSE TRANSFERASE-RELATED"/>
    <property type="match status" value="1"/>
</dbReference>
<dbReference type="HOGENOM" id="CLU_033536_0_0_0"/>
<dbReference type="EMBL" id="CP002353">
    <property type="protein sequence ID" value="ADV62812.1"/>
    <property type="molecule type" value="Genomic_DNA"/>
</dbReference>
<protein>
    <submittedName>
        <fullName evidence="11">Glycosyl transferase family 2</fullName>
    </submittedName>
</protein>
<dbReference type="InParanoid" id="E8R5Q5"/>
<evidence type="ECO:0000256" key="8">
    <source>
        <dbReference type="SAM" id="MobiDB-lite"/>
    </source>
</evidence>
<keyword evidence="12" id="KW-1185">Reference proteome</keyword>
<keyword evidence="7 9" id="KW-0472">Membrane</keyword>
<keyword evidence="5" id="KW-0448">Lipopolysaccharide biosynthesis</keyword>
<evidence type="ECO:0000313" key="12">
    <source>
        <dbReference type="Proteomes" id="UP000008631"/>
    </source>
</evidence>
<sequence>MNSRPVTAADALPPLANGHANATPPLGRGSLSVVLPVYNERDNLESLDAEIRRVLHAMGRPCEIIYVDDCSTDDSFAVLQRLAAEGDSTIPTIAARLNRNYGQTAAMSAGFELARGEIILPLDADGQNDPADIPRLVERLERDGVDVVSGWRRQRRDKTITRVLPSRIANWMIGRASGVKLHDYGCTLKAYRACYLKQLRLYGDMHRFIPLYLGILGAKVVEQEVNHRPRRAGVSKYGPSRIFKVLFDLFLIRFMTRYQTKPMHFFGQTAQAFLTATGLVFVFMVALKYGLVAAAFGVDWSPTFIETPLPGLAATFFLGAVMSIFFGILAEILIRVRFESNDARPYALAEVIASASPTPTTLEPEPKPENCPLNRS</sequence>
<accession>E8R5Q5</accession>
<evidence type="ECO:0000259" key="10">
    <source>
        <dbReference type="Pfam" id="PF00535"/>
    </source>
</evidence>
<dbReference type="GO" id="GO:0005886">
    <property type="term" value="C:plasma membrane"/>
    <property type="evidence" value="ECO:0007669"/>
    <property type="project" value="TreeGrafter"/>
</dbReference>
<feature type="region of interest" description="Disordered" evidence="8">
    <location>
        <begin position="357"/>
        <end position="376"/>
    </location>
</feature>
<dbReference type="CDD" id="cd04187">
    <property type="entry name" value="DPM1_like_bac"/>
    <property type="match status" value="1"/>
</dbReference>
<dbReference type="Proteomes" id="UP000008631">
    <property type="component" value="Chromosome"/>
</dbReference>
<dbReference type="eggNOG" id="COG0463">
    <property type="taxonomic scope" value="Bacteria"/>
</dbReference>
<dbReference type="OrthoDB" id="9807778at2"/>
<evidence type="ECO:0000256" key="4">
    <source>
        <dbReference type="ARBA" id="ARBA00022692"/>
    </source>
</evidence>
<keyword evidence="4 9" id="KW-0812">Transmembrane</keyword>
<dbReference type="KEGG" id="ipa:Isop_2234"/>
<dbReference type="SUPFAM" id="SSF53448">
    <property type="entry name" value="Nucleotide-diphospho-sugar transferases"/>
    <property type="match status" value="1"/>
</dbReference>
<evidence type="ECO:0000256" key="3">
    <source>
        <dbReference type="ARBA" id="ARBA00022679"/>
    </source>
</evidence>
<dbReference type="InterPro" id="IPR050256">
    <property type="entry name" value="Glycosyltransferase_2"/>
</dbReference>
<organism evidence="11 12">
    <name type="scientific">Isosphaera pallida (strain ATCC 43644 / DSM 9630 / IS1B)</name>
    <dbReference type="NCBI Taxonomy" id="575540"/>
    <lineage>
        <taxon>Bacteria</taxon>
        <taxon>Pseudomonadati</taxon>
        <taxon>Planctomycetota</taxon>
        <taxon>Planctomycetia</taxon>
        <taxon>Isosphaerales</taxon>
        <taxon>Isosphaeraceae</taxon>
        <taxon>Isosphaera</taxon>
    </lineage>
</organism>
<keyword evidence="6 9" id="KW-1133">Transmembrane helix</keyword>
<evidence type="ECO:0000256" key="1">
    <source>
        <dbReference type="ARBA" id="ARBA00022475"/>
    </source>
</evidence>
<dbReference type="Gene3D" id="3.90.550.10">
    <property type="entry name" value="Spore Coat Polysaccharide Biosynthesis Protein SpsA, Chain A"/>
    <property type="match status" value="1"/>
</dbReference>
<keyword evidence="3 11" id="KW-0808">Transferase</keyword>
<proteinExistence type="predicted"/>
<dbReference type="STRING" id="575540.Isop_2234"/>
<dbReference type="InterPro" id="IPR029044">
    <property type="entry name" value="Nucleotide-diphossugar_trans"/>
</dbReference>